<name>A0AAX6FMB7_IRIPA</name>
<feature type="transmembrane region" description="Helical" evidence="1">
    <location>
        <begin position="26"/>
        <end position="44"/>
    </location>
</feature>
<dbReference type="PANTHER" id="PTHR35465:SF1">
    <property type="entry name" value="PHOSPHATIDYLINOSITOL-GLYCAN BIOSYNTHESIS CLASS X PROTEIN"/>
    <property type="match status" value="1"/>
</dbReference>
<dbReference type="EMBL" id="JANAVB010027998">
    <property type="protein sequence ID" value="KAJ6817135.1"/>
    <property type="molecule type" value="Genomic_DNA"/>
</dbReference>
<organism evidence="2 3">
    <name type="scientific">Iris pallida</name>
    <name type="common">Sweet iris</name>
    <dbReference type="NCBI Taxonomy" id="29817"/>
    <lineage>
        <taxon>Eukaryota</taxon>
        <taxon>Viridiplantae</taxon>
        <taxon>Streptophyta</taxon>
        <taxon>Embryophyta</taxon>
        <taxon>Tracheophyta</taxon>
        <taxon>Spermatophyta</taxon>
        <taxon>Magnoliopsida</taxon>
        <taxon>Liliopsida</taxon>
        <taxon>Asparagales</taxon>
        <taxon>Iridaceae</taxon>
        <taxon>Iridoideae</taxon>
        <taxon>Irideae</taxon>
        <taxon>Iris</taxon>
    </lineage>
</organism>
<evidence type="ECO:0000313" key="2">
    <source>
        <dbReference type="EMBL" id="KAJ6817135.1"/>
    </source>
</evidence>
<dbReference type="PANTHER" id="PTHR35465">
    <property type="entry name" value="CAVEOLIN-1 PROTEIN"/>
    <property type="match status" value="1"/>
</dbReference>
<keyword evidence="1" id="KW-1133">Transmembrane helix</keyword>
<comment type="caution">
    <text evidence="2">The sequence shown here is derived from an EMBL/GenBank/DDBJ whole genome shotgun (WGS) entry which is preliminary data.</text>
</comment>
<keyword evidence="1" id="KW-0812">Transmembrane</keyword>
<protein>
    <submittedName>
        <fullName evidence="2">Uncharacterized protein</fullName>
    </submittedName>
</protein>
<dbReference type="AlphaFoldDB" id="A0AAX6FMB7"/>
<dbReference type="Proteomes" id="UP001140949">
    <property type="component" value="Unassembled WGS sequence"/>
</dbReference>
<sequence>MPASRGHGGVRIFERSSHAFRSTMTFLLWCFVLYLQSSFIGCLSHHQGNIRDVKVMNVGEELEKETLPLNMGQRVYHIHGLKESRWYEVKISYPASIPASFSLQLKSDGPDLWLNKNRRLLNTEKIIFKFENSGYDETYLLVTVEAAGIVAKPGVHERENVLFNIVCDELSFGIPYKAWWVGMAAVLCLILAAIVPYFFPSHLLMNIQNLRSSYASMNKAS</sequence>
<accession>A0AAX6FMB7</accession>
<evidence type="ECO:0000256" key="1">
    <source>
        <dbReference type="SAM" id="Phobius"/>
    </source>
</evidence>
<keyword evidence="1" id="KW-0472">Membrane</keyword>
<reference evidence="2" key="2">
    <citation type="submission" date="2023-04" db="EMBL/GenBank/DDBJ databases">
        <authorList>
            <person name="Bruccoleri R.E."/>
            <person name="Oakeley E.J."/>
            <person name="Faust A.-M."/>
            <person name="Dessus-Babus S."/>
            <person name="Altorfer M."/>
            <person name="Burckhardt D."/>
            <person name="Oertli M."/>
            <person name="Naumann U."/>
            <person name="Petersen F."/>
            <person name="Wong J."/>
        </authorList>
    </citation>
    <scope>NUCLEOTIDE SEQUENCE</scope>
    <source>
        <strain evidence="2">GSM-AAB239-AS_SAM_17_03QT</strain>
        <tissue evidence="2">Leaf</tissue>
    </source>
</reference>
<keyword evidence="3" id="KW-1185">Reference proteome</keyword>
<reference evidence="2" key="1">
    <citation type="journal article" date="2023" name="GigaByte">
        <title>Genome assembly of the bearded iris, Iris pallida Lam.</title>
        <authorList>
            <person name="Bruccoleri R.E."/>
            <person name="Oakeley E.J."/>
            <person name="Faust A.M.E."/>
            <person name="Altorfer M."/>
            <person name="Dessus-Babus S."/>
            <person name="Burckhardt D."/>
            <person name="Oertli M."/>
            <person name="Naumann U."/>
            <person name="Petersen F."/>
            <person name="Wong J."/>
        </authorList>
    </citation>
    <scope>NUCLEOTIDE SEQUENCE</scope>
    <source>
        <strain evidence="2">GSM-AAB239-AS_SAM_17_03QT</strain>
    </source>
</reference>
<evidence type="ECO:0000313" key="3">
    <source>
        <dbReference type="Proteomes" id="UP001140949"/>
    </source>
</evidence>
<proteinExistence type="predicted"/>
<feature type="transmembrane region" description="Helical" evidence="1">
    <location>
        <begin position="178"/>
        <end position="199"/>
    </location>
</feature>
<gene>
    <name evidence="2" type="ORF">M6B38_413365</name>
</gene>